<feature type="region of interest" description="Disordered" evidence="1">
    <location>
        <begin position="1"/>
        <end position="20"/>
    </location>
</feature>
<evidence type="ECO:0000313" key="2">
    <source>
        <dbReference type="EMBL" id="NEC91263.1"/>
    </source>
</evidence>
<name>A0A6B3C3B8_9ACTN</name>
<gene>
    <name evidence="2" type="ORF">G3I71_36930</name>
</gene>
<accession>A0A6B3C3B8</accession>
<proteinExistence type="predicted"/>
<organism evidence="2">
    <name type="scientific">Streptomyces sp. SID12501</name>
    <dbReference type="NCBI Taxonomy" id="2706042"/>
    <lineage>
        <taxon>Bacteria</taxon>
        <taxon>Bacillati</taxon>
        <taxon>Actinomycetota</taxon>
        <taxon>Actinomycetes</taxon>
        <taxon>Kitasatosporales</taxon>
        <taxon>Streptomycetaceae</taxon>
        <taxon>Streptomyces</taxon>
    </lineage>
</organism>
<reference evidence="2" key="1">
    <citation type="submission" date="2020-01" db="EMBL/GenBank/DDBJ databases">
        <title>Insect and environment-associated Actinomycetes.</title>
        <authorList>
            <person name="Currrie C."/>
            <person name="Chevrette M."/>
            <person name="Carlson C."/>
            <person name="Stubbendieck R."/>
            <person name="Wendt-Pienkowski E."/>
        </authorList>
    </citation>
    <scope>NUCLEOTIDE SEQUENCE</scope>
    <source>
        <strain evidence="2">SID12501</strain>
    </source>
</reference>
<dbReference type="AlphaFoldDB" id="A0A6B3C3B8"/>
<dbReference type="EMBL" id="JAAGLU010000040">
    <property type="protein sequence ID" value="NEC91263.1"/>
    <property type="molecule type" value="Genomic_DNA"/>
</dbReference>
<comment type="caution">
    <text evidence="2">The sequence shown here is derived from an EMBL/GenBank/DDBJ whole genome shotgun (WGS) entry which is preliminary data.</text>
</comment>
<protein>
    <submittedName>
        <fullName evidence="2">Cyclase family protein</fullName>
    </submittedName>
</protein>
<sequence length="44" mass="5206">MTTKRWKQRPPGSTWGDWGEDDELGRINLLTREKVLQGVREVEH</sequence>
<feature type="non-terminal residue" evidence="2">
    <location>
        <position position="44"/>
    </location>
</feature>
<evidence type="ECO:0000256" key="1">
    <source>
        <dbReference type="SAM" id="MobiDB-lite"/>
    </source>
</evidence>